<dbReference type="CTD" id="642475"/>
<feature type="region of interest" description="Disordered" evidence="2">
    <location>
        <begin position="1"/>
        <end position="94"/>
    </location>
</feature>
<evidence type="ECO:0000256" key="2">
    <source>
        <dbReference type="SAM" id="MobiDB-lite"/>
    </source>
</evidence>
<dbReference type="Gene3D" id="1.25.10.10">
    <property type="entry name" value="Leucine-rich Repeat Variant"/>
    <property type="match status" value="1"/>
</dbReference>
<dbReference type="Pfam" id="PF23227">
    <property type="entry name" value="HEAT_MROH2B_C"/>
    <property type="match status" value="1"/>
</dbReference>
<proteinExistence type="predicted"/>
<dbReference type="FunCoup" id="G3W2C9">
    <property type="interactions" value="274"/>
</dbReference>
<dbReference type="Proteomes" id="UP000007648">
    <property type="component" value="Unassembled WGS sequence"/>
</dbReference>
<dbReference type="GO" id="GO:0005737">
    <property type="term" value="C:cytoplasm"/>
    <property type="evidence" value="ECO:0007669"/>
    <property type="project" value="TreeGrafter"/>
</dbReference>
<keyword evidence="6" id="KW-1185">Reference proteome</keyword>
<accession>G3W2C9</accession>
<evidence type="ECO:0000256" key="1">
    <source>
        <dbReference type="ARBA" id="ARBA00022737"/>
    </source>
</evidence>
<dbReference type="InterPro" id="IPR045206">
    <property type="entry name" value="Maestro_heat-like_prot"/>
</dbReference>
<name>G3W2C9_SARHA</name>
<dbReference type="InterPro" id="IPR048465">
    <property type="entry name" value="Maestro-like_HEAT"/>
</dbReference>
<evidence type="ECO:0000259" key="4">
    <source>
        <dbReference type="Pfam" id="PF23227"/>
    </source>
</evidence>
<feature type="region of interest" description="Disordered" evidence="2">
    <location>
        <begin position="232"/>
        <end position="252"/>
    </location>
</feature>
<dbReference type="InterPro" id="IPR011989">
    <property type="entry name" value="ARM-like"/>
</dbReference>
<keyword evidence="1" id="KW-0677">Repeat</keyword>
<reference evidence="5" key="2">
    <citation type="submission" date="2025-08" db="UniProtKB">
        <authorList>
            <consortium name="Ensembl"/>
        </authorList>
    </citation>
    <scope>IDENTIFICATION</scope>
</reference>
<organism evidence="5 6">
    <name type="scientific">Sarcophilus harrisii</name>
    <name type="common">Tasmanian devil</name>
    <name type="synonym">Sarcophilus laniarius</name>
    <dbReference type="NCBI Taxonomy" id="9305"/>
    <lineage>
        <taxon>Eukaryota</taxon>
        <taxon>Metazoa</taxon>
        <taxon>Chordata</taxon>
        <taxon>Craniata</taxon>
        <taxon>Vertebrata</taxon>
        <taxon>Euteleostomi</taxon>
        <taxon>Mammalia</taxon>
        <taxon>Metatheria</taxon>
        <taxon>Dasyuromorphia</taxon>
        <taxon>Dasyuridae</taxon>
        <taxon>Sarcophilus</taxon>
    </lineage>
</organism>
<dbReference type="PANTHER" id="PTHR23120:SF40">
    <property type="entry name" value="MAESTRO HEAT-LIKE REPEAT-CONTAINING PROTEIN FAMILY MEMBER 6"/>
    <property type="match status" value="1"/>
</dbReference>
<evidence type="ECO:0000259" key="3">
    <source>
        <dbReference type="Pfam" id="PF21047"/>
    </source>
</evidence>
<dbReference type="Ensembl" id="ENSSHAT00000009668.2">
    <property type="protein sequence ID" value="ENSSHAP00000009584.2"/>
    <property type="gene ID" value="ENSSHAG00000008292.2"/>
</dbReference>
<dbReference type="PANTHER" id="PTHR23120">
    <property type="entry name" value="MAESTRO-RELATED HEAT DOMAIN-CONTAINING"/>
    <property type="match status" value="1"/>
</dbReference>
<dbReference type="InterPro" id="IPR016024">
    <property type="entry name" value="ARM-type_fold"/>
</dbReference>
<protein>
    <submittedName>
        <fullName evidence="5">Maestro heat like repeat family member 6</fullName>
    </submittedName>
</protein>
<reference evidence="5" key="3">
    <citation type="submission" date="2025-09" db="UniProtKB">
        <authorList>
            <consortium name="Ensembl"/>
        </authorList>
    </citation>
    <scope>IDENTIFICATION</scope>
</reference>
<dbReference type="RefSeq" id="XP_031803183.1">
    <property type="nucleotide sequence ID" value="XM_031947323.1"/>
</dbReference>
<reference evidence="5 6" key="1">
    <citation type="journal article" date="2011" name="Proc. Natl. Acad. Sci. U.S.A.">
        <title>Genetic diversity and population structure of the endangered marsupial Sarcophilus harrisii (Tasmanian devil).</title>
        <authorList>
            <person name="Miller W."/>
            <person name="Hayes V.M."/>
            <person name="Ratan A."/>
            <person name="Petersen D.C."/>
            <person name="Wittekindt N.E."/>
            <person name="Miller J."/>
            <person name="Walenz B."/>
            <person name="Knight J."/>
            <person name="Qi J."/>
            <person name="Zhao F."/>
            <person name="Wang Q."/>
            <person name="Bedoya-Reina O.C."/>
            <person name="Katiyar N."/>
            <person name="Tomsho L.P."/>
            <person name="Kasson L.M."/>
            <person name="Hardie R.A."/>
            <person name="Woodbridge P."/>
            <person name="Tindall E.A."/>
            <person name="Bertelsen M.F."/>
            <person name="Dixon D."/>
            <person name="Pyecroft S."/>
            <person name="Helgen K.M."/>
            <person name="Lesk A.M."/>
            <person name="Pringle T.H."/>
            <person name="Patterson N."/>
            <person name="Zhang Y."/>
            <person name="Kreiss A."/>
            <person name="Woods G.M."/>
            <person name="Jones M.E."/>
            <person name="Schuster S.C."/>
        </authorList>
    </citation>
    <scope>NUCLEOTIDE SEQUENCE [LARGE SCALE GENOMIC DNA]</scope>
</reference>
<feature type="domain" description="Maestro/Maestro-like HEAT-repeats" evidence="4">
    <location>
        <begin position="416"/>
        <end position="680"/>
    </location>
</feature>
<feature type="compositionally biased region" description="Low complexity" evidence="2">
    <location>
        <begin position="40"/>
        <end position="56"/>
    </location>
</feature>
<feature type="compositionally biased region" description="Low complexity" evidence="2">
    <location>
        <begin position="232"/>
        <end position="243"/>
    </location>
</feature>
<dbReference type="InterPro" id="IPR055406">
    <property type="entry name" value="HEAT_Maestro"/>
</dbReference>
<dbReference type="eggNOG" id="ENOG502SUFR">
    <property type="taxonomic scope" value="Eukaryota"/>
</dbReference>
<dbReference type="AlphaFoldDB" id="G3W2C9"/>
<dbReference type="GeneID" id="100934406"/>
<gene>
    <name evidence="5" type="primary">MROH6</name>
</gene>
<dbReference type="GeneTree" id="ENSGT00940000162472"/>
<evidence type="ECO:0000313" key="5">
    <source>
        <dbReference type="Ensembl" id="ENSSHAP00000009584.2"/>
    </source>
</evidence>
<dbReference type="RefSeq" id="XP_031803182.1">
    <property type="nucleotide sequence ID" value="XM_031947322.1"/>
</dbReference>
<dbReference type="InParanoid" id="G3W2C9"/>
<dbReference type="Pfam" id="PF21047">
    <property type="entry name" value="HEAT_Maestro"/>
    <property type="match status" value="1"/>
</dbReference>
<feature type="compositionally biased region" description="Gly residues" evidence="2">
    <location>
        <begin position="7"/>
        <end position="21"/>
    </location>
</feature>
<feature type="domain" description="Maestro-like HEAT-repeats" evidence="3">
    <location>
        <begin position="102"/>
        <end position="221"/>
    </location>
</feature>
<dbReference type="OrthoDB" id="9421177at2759"/>
<dbReference type="HOGENOM" id="CLU_030549_0_0_1"/>
<sequence>MARGRRGWTGGAQRGPAGTFGGLTLAALAEDIQLSREGTGPRQGQPPQESESPTEPVTAPRTENLEPDTATGVLRNEPHSPKASSSDPEPQLWEPEQHPQCFLVPGSLADFAVQTVVCLEDAGISGTQALAFSLSSALEETQGGQLPEKVCEVVQGLHGQMAQLLEGRSRRVALRALCSLAAEHTHEVVQTLLSHSLPCDSAAAELWRGLSRNQRVNGLVLVHLLQEVKGPPQLQGPSLSSSPGPSPQAVKPQTQALAATRALGEMLSVSGCVAATRGFYPQVLIALVTQLHQLAWCAPSPQVQVKIRGPPHNHASCAVEALKALLNGDGGRMVVTCMEQSGGWRRLIGSGTHLEGVLLLASALVAHADHHLRGLFADLLPRLQSTDKAPRLTAMAFFTGLLQSQPTARLLRDEAIVQRLTAWQADPEPTVRWLGLLGLGHLALNRRKARHVGTLLRALLGALGEADTRLVGAALGALRRLLLRPRARARVSAQCRSLGSRLRPLLDHDQDSVRASAIGLLGTLVGRCSPKRRRAVRELVLGSLVPLLLRLQDPSLDAAESAEWTLARCDRFLRWRLLEEISAMVHYDSPEALSRTCRRLVQWYPGRASDFLSQAQGYLRSPHIPIRRVAAMFIGFLIHHMDPDCVNPGLVDSLLHDLGEMQWDAEPCIRDVSHITMHQVRLVCRDQDSPHQGSFSPWQLFCCWAHHQDRERPVYEDSPFKPRSRAGLWGCGAPS</sequence>
<dbReference type="KEGG" id="shr:100934406"/>
<dbReference type="STRING" id="9305.ENSSHAP00000009584"/>
<dbReference type="SUPFAM" id="SSF48371">
    <property type="entry name" value="ARM repeat"/>
    <property type="match status" value="1"/>
</dbReference>
<evidence type="ECO:0000313" key="6">
    <source>
        <dbReference type="Proteomes" id="UP000007648"/>
    </source>
</evidence>